<keyword evidence="2" id="KW-1185">Reference proteome</keyword>
<dbReference type="AlphaFoldDB" id="A0A9P7AWH3"/>
<protein>
    <submittedName>
        <fullName evidence="1">Uncharacterized protein</fullName>
    </submittedName>
</protein>
<proteinExistence type="predicted"/>
<sequence>MVINSLKKFDPNTNIPDLSAKGTMVSAKLLVSRIRAGETQSGASLSALSQYRKAVTAIEETKAASPAAKVSLMEYGVASLFSVKKAAEDHYAGHPHMQCWYQQGASRSDHRWLRHDVRHKPAEPFSIDQSTLAHSAPDFHRTRFRCVRIVILSSTGHIRPPKGGMVFKYLKPLRSRTSFFFGDPHRVRQRLSGSGWLTVYDGVKNQLWAATGSKNEVMSGEYYVPVGVTAKDSKLSENKGLERELWIWTEAIRGVFETCLN</sequence>
<comment type="caution">
    <text evidence="1">The sequence shown here is derived from an EMBL/GenBank/DDBJ whole genome shotgun (WGS) entry which is preliminary data.</text>
</comment>
<accession>A0A9P7AWH3</accession>
<dbReference type="OrthoDB" id="191139at2759"/>
<evidence type="ECO:0000313" key="1">
    <source>
        <dbReference type="EMBL" id="KAG0648628.1"/>
    </source>
</evidence>
<organism evidence="1 2">
    <name type="scientific">Hyphodiscus hymeniophilus</name>
    <dbReference type="NCBI Taxonomy" id="353542"/>
    <lineage>
        <taxon>Eukaryota</taxon>
        <taxon>Fungi</taxon>
        <taxon>Dikarya</taxon>
        <taxon>Ascomycota</taxon>
        <taxon>Pezizomycotina</taxon>
        <taxon>Leotiomycetes</taxon>
        <taxon>Helotiales</taxon>
        <taxon>Hyphodiscaceae</taxon>
        <taxon>Hyphodiscus</taxon>
    </lineage>
</organism>
<evidence type="ECO:0000313" key="2">
    <source>
        <dbReference type="Proteomes" id="UP000785200"/>
    </source>
</evidence>
<dbReference type="EMBL" id="VNKQ01000009">
    <property type="protein sequence ID" value="KAG0648628.1"/>
    <property type="molecule type" value="Genomic_DNA"/>
</dbReference>
<gene>
    <name evidence="1" type="ORF">D0Z07_5081</name>
</gene>
<dbReference type="Proteomes" id="UP000785200">
    <property type="component" value="Unassembled WGS sequence"/>
</dbReference>
<name>A0A9P7AWH3_9HELO</name>
<reference evidence="1" key="1">
    <citation type="submission" date="2019-07" db="EMBL/GenBank/DDBJ databases">
        <title>Hyphodiscus hymeniophilus genome sequencing and assembly.</title>
        <authorList>
            <person name="Kramer G."/>
            <person name="Nodwell J."/>
        </authorList>
    </citation>
    <scope>NUCLEOTIDE SEQUENCE</scope>
    <source>
        <strain evidence="1">ATCC 34498</strain>
    </source>
</reference>